<feature type="domain" description="Pyridoxamine kinase/Phosphomethylpyrimidine kinase" evidence="9">
    <location>
        <begin position="94"/>
        <end position="238"/>
    </location>
</feature>
<sequence length="311" mass="34432">MDLLETKRILAVQSSVCHGYVGNRSATFPLQLLGWDVDVIPTVELSNHAGYPIVKGRTLDAAHIMDLYEGVSLANPNGYDCLLTGYSRGKECVETIFQIAKLVKAKNPNAIWVLDPVLGDNGKLYVEEAILPLYRSMLPYADLITPNGFEAEVLTEMPVNSLASAYDCVQVLHEMYHIKHVVISSFLAIEGNVWKLYCFASSIGSKPFYVKIPFIEGFFCGTGDLLTALLAAHIASNEFKEDSDSFKRAIEVSLSSVHEVVQRTASRVESLNVKEYHPAYSELSIVKSQHSILSPSFPLFGVYFDRSQNAV</sequence>
<dbReference type="PANTHER" id="PTHR10534">
    <property type="entry name" value="PYRIDOXAL KINASE"/>
    <property type="match status" value="1"/>
</dbReference>
<protein>
    <recommendedName>
        <fullName evidence="3">pyridoxal kinase</fullName>
        <ecNumber evidence="3">2.7.1.35</ecNumber>
    </recommendedName>
</protein>
<dbReference type="NCBIfam" id="TIGR00687">
    <property type="entry name" value="pyridox_kin"/>
    <property type="match status" value="1"/>
</dbReference>
<dbReference type="EMBL" id="CP115611">
    <property type="protein sequence ID" value="WBW72886.1"/>
    <property type="molecule type" value="Genomic_DNA"/>
</dbReference>
<evidence type="ECO:0000256" key="1">
    <source>
        <dbReference type="ARBA" id="ARBA00004496"/>
    </source>
</evidence>
<organism evidence="10 11">
    <name type="scientific">Schizosaccharomyces osmophilus</name>
    <dbReference type="NCBI Taxonomy" id="2545709"/>
    <lineage>
        <taxon>Eukaryota</taxon>
        <taxon>Fungi</taxon>
        <taxon>Dikarya</taxon>
        <taxon>Ascomycota</taxon>
        <taxon>Taphrinomycotina</taxon>
        <taxon>Schizosaccharomycetes</taxon>
        <taxon>Schizosaccharomycetales</taxon>
        <taxon>Schizosaccharomycetaceae</taxon>
        <taxon>Schizosaccharomyces</taxon>
    </lineage>
</organism>
<dbReference type="InterPro" id="IPR029056">
    <property type="entry name" value="Ribokinase-like"/>
</dbReference>
<comment type="subcellular location">
    <subcellularLocation>
        <location evidence="1">Cytoplasm</location>
    </subcellularLocation>
</comment>
<keyword evidence="8" id="KW-0067">ATP-binding</keyword>
<dbReference type="InterPro" id="IPR004625">
    <property type="entry name" value="PyrdxlKinase"/>
</dbReference>
<evidence type="ECO:0000256" key="4">
    <source>
        <dbReference type="ARBA" id="ARBA00022490"/>
    </source>
</evidence>
<dbReference type="Gene3D" id="3.40.1190.20">
    <property type="match status" value="1"/>
</dbReference>
<evidence type="ECO:0000256" key="8">
    <source>
        <dbReference type="ARBA" id="ARBA00022840"/>
    </source>
</evidence>
<dbReference type="Proteomes" id="UP001212411">
    <property type="component" value="Chromosome 1"/>
</dbReference>
<accession>A0AAF0AUV4</accession>
<dbReference type="RefSeq" id="XP_056037129.1">
    <property type="nucleotide sequence ID" value="XM_056181163.1"/>
</dbReference>
<evidence type="ECO:0000259" key="9">
    <source>
        <dbReference type="Pfam" id="PF08543"/>
    </source>
</evidence>
<evidence type="ECO:0000256" key="7">
    <source>
        <dbReference type="ARBA" id="ARBA00022777"/>
    </source>
</evidence>
<dbReference type="AlphaFoldDB" id="A0AAF0AUV4"/>
<dbReference type="CDD" id="cd01173">
    <property type="entry name" value="pyridoxal_pyridoxamine_kinase"/>
    <property type="match status" value="1"/>
</dbReference>
<dbReference type="GO" id="GO:0008478">
    <property type="term" value="F:pyridoxal kinase activity"/>
    <property type="evidence" value="ECO:0007669"/>
    <property type="project" value="UniProtKB-EC"/>
</dbReference>
<dbReference type="KEGG" id="som:SOMG_02371"/>
<dbReference type="InterPro" id="IPR013749">
    <property type="entry name" value="PM/HMP-P_kinase-1"/>
</dbReference>
<keyword evidence="7 10" id="KW-0418">Kinase</keyword>
<keyword evidence="11" id="KW-1185">Reference proteome</keyword>
<keyword evidence="5" id="KW-0808">Transferase</keyword>
<evidence type="ECO:0000256" key="3">
    <source>
        <dbReference type="ARBA" id="ARBA00012104"/>
    </source>
</evidence>
<proteinExistence type="inferred from homology"/>
<keyword evidence="4" id="KW-0963">Cytoplasm</keyword>
<dbReference type="GO" id="GO:0005829">
    <property type="term" value="C:cytosol"/>
    <property type="evidence" value="ECO:0007669"/>
    <property type="project" value="TreeGrafter"/>
</dbReference>
<evidence type="ECO:0000256" key="2">
    <source>
        <dbReference type="ARBA" id="ARBA00008805"/>
    </source>
</evidence>
<evidence type="ECO:0000256" key="6">
    <source>
        <dbReference type="ARBA" id="ARBA00022741"/>
    </source>
</evidence>
<keyword evidence="6" id="KW-0547">Nucleotide-binding</keyword>
<reference evidence="10 11" key="1">
    <citation type="journal article" date="2023" name="G3 (Bethesda)">
        <title>A high-quality reference genome for the fission yeast Schizosaccharomyces osmophilus.</title>
        <authorList>
            <person name="Jia G.S."/>
            <person name="Zhang W.C."/>
            <person name="Liang Y."/>
            <person name="Liu X.H."/>
            <person name="Rhind N."/>
            <person name="Pidoux A."/>
            <person name="Brysch-Herzberg M."/>
            <person name="Du L.L."/>
        </authorList>
    </citation>
    <scope>NUCLEOTIDE SEQUENCE [LARGE SCALE GENOMIC DNA]</scope>
    <source>
        <strain evidence="10 11">CBS 15793</strain>
    </source>
</reference>
<dbReference type="EC" id="2.7.1.35" evidence="3"/>
<dbReference type="GeneID" id="80875852"/>
<gene>
    <name evidence="10" type="ORF">SOMG_02371</name>
</gene>
<dbReference type="PANTHER" id="PTHR10534:SF16">
    <property type="entry name" value="PYRIDOXAL KINASE C6F6.11C-RELATED"/>
    <property type="match status" value="1"/>
</dbReference>
<evidence type="ECO:0000313" key="11">
    <source>
        <dbReference type="Proteomes" id="UP001212411"/>
    </source>
</evidence>
<dbReference type="SUPFAM" id="SSF53613">
    <property type="entry name" value="Ribokinase-like"/>
    <property type="match status" value="1"/>
</dbReference>
<comment type="similarity">
    <text evidence="2">Belongs to the pyridoxine kinase family.</text>
</comment>
<evidence type="ECO:0000256" key="5">
    <source>
        <dbReference type="ARBA" id="ARBA00022679"/>
    </source>
</evidence>
<dbReference type="Pfam" id="PF08543">
    <property type="entry name" value="Phos_pyr_kin"/>
    <property type="match status" value="1"/>
</dbReference>
<evidence type="ECO:0000313" key="10">
    <source>
        <dbReference type="EMBL" id="WBW72886.1"/>
    </source>
</evidence>
<dbReference type="GO" id="GO:0005524">
    <property type="term" value="F:ATP binding"/>
    <property type="evidence" value="ECO:0007669"/>
    <property type="project" value="UniProtKB-KW"/>
</dbReference>
<name>A0AAF0AUV4_9SCHI</name>
<dbReference type="GO" id="GO:0009443">
    <property type="term" value="P:pyridoxal 5'-phosphate salvage"/>
    <property type="evidence" value="ECO:0007669"/>
    <property type="project" value="InterPro"/>
</dbReference>